<sequence>MNQPQYPPPGYAPPAYTPAYGAPTPPPRRSGGLVAGLVVASVLALALLASTVTFGVLWAGANGRADDARTELAATRQAAADDARAEDIAATYAAGASSFDYRDLGPWRTALVKGVSPELKTKLESTAGAMNQLLQPLRWVSTGTVLDAVVTSRSGPVSKVNTYVKVVSTNSQSAGTREVLTLYTVTVDKSRDWLITDVGGVNPGK</sequence>
<dbReference type="Proteomes" id="UP000182241">
    <property type="component" value="Unassembled WGS sequence"/>
</dbReference>
<keyword evidence="1" id="KW-0812">Transmembrane</keyword>
<evidence type="ECO:0000313" key="3">
    <source>
        <dbReference type="Proteomes" id="UP000182241"/>
    </source>
</evidence>
<name>A0A1H4Q3Q7_TSUTY</name>
<keyword evidence="3" id="KW-1185">Reference proteome</keyword>
<dbReference type="OrthoDB" id="4381663at2"/>
<proteinExistence type="predicted"/>
<dbReference type="STRING" id="57704.SAMN04489793_1633"/>
<gene>
    <name evidence="2" type="ORF">SAMN04489793_1633</name>
</gene>
<feature type="transmembrane region" description="Helical" evidence="1">
    <location>
        <begin position="33"/>
        <end position="59"/>
    </location>
</feature>
<evidence type="ECO:0000313" key="2">
    <source>
        <dbReference type="EMBL" id="SEC14231.1"/>
    </source>
</evidence>
<evidence type="ECO:0000256" key="1">
    <source>
        <dbReference type="SAM" id="Phobius"/>
    </source>
</evidence>
<dbReference type="RefSeq" id="WP_139286105.1">
    <property type="nucleotide sequence ID" value="NZ_FNSA01000003.1"/>
</dbReference>
<organism evidence="2 3">
    <name type="scientific">Tsukamurella tyrosinosolvens</name>
    <dbReference type="NCBI Taxonomy" id="57704"/>
    <lineage>
        <taxon>Bacteria</taxon>
        <taxon>Bacillati</taxon>
        <taxon>Actinomycetota</taxon>
        <taxon>Actinomycetes</taxon>
        <taxon>Mycobacteriales</taxon>
        <taxon>Tsukamurellaceae</taxon>
        <taxon>Tsukamurella</taxon>
    </lineage>
</organism>
<reference evidence="3" key="1">
    <citation type="submission" date="2016-10" db="EMBL/GenBank/DDBJ databases">
        <authorList>
            <person name="Varghese N."/>
            <person name="Submissions S."/>
        </authorList>
    </citation>
    <scope>NUCLEOTIDE SEQUENCE [LARGE SCALE GENOMIC DNA]</scope>
    <source>
        <strain evidence="3">DSM 44234</strain>
    </source>
</reference>
<keyword evidence="1" id="KW-1133">Transmembrane helix</keyword>
<accession>A0A1H4Q3Q7</accession>
<dbReference type="AlphaFoldDB" id="A0A1H4Q3Q7"/>
<protein>
    <submittedName>
        <fullName evidence="2">Mce-associated membrane protein</fullName>
    </submittedName>
</protein>
<keyword evidence="1" id="KW-0472">Membrane</keyword>
<dbReference type="EMBL" id="FNSA01000003">
    <property type="protein sequence ID" value="SEC14231.1"/>
    <property type="molecule type" value="Genomic_DNA"/>
</dbReference>